<dbReference type="EMBL" id="JAHRIO010092323">
    <property type="protein sequence ID" value="MEQ2189197.1"/>
    <property type="molecule type" value="Genomic_DNA"/>
</dbReference>
<evidence type="ECO:0000313" key="3">
    <source>
        <dbReference type="Proteomes" id="UP001476798"/>
    </source>
</evidence>
<comment type="caution">
    <text evidence="2">The sequence shown here is derived from an EMBL/GenBank/DDBJ whole genome shotgun (WGS) entry which is preliminary data.</text>
</comment>
<name>A0ABV0Q096_9TELE</name>
<proteinExistence type="predicted"/>
<evidence type="ECO:0000313" key="2">
    <source>
        <dbReference type="EMBL" id="MEQ2189197.1"/>
    </source>
</evidence>
<accession>A0ABV0Q096</accession>
<gene>
    <name evidence="2" type="ORF">GOODEAATRI_022756</name>
</gene>
<protein>
    <submittedName>
        <fullName evidence="2">Uncharacterized protein</fullName>
    </submittedName>
</protein>
<organism evidence="2 3">
    <name type="scientific">Goodea atripinnis</name>
    <dbReference type="NCBI Taxonomy" id="208336"/>
    <lineage>
        <taxon>Eukaryota</taxon>
        <taxon>Metazoa</taxon>
        <taxon>Chordata</taxon>
        <taxon>Craniata</taxon>
        <taxon>Vertebrata</taxon>
        <taxon>Euteleostomi</taxon>
        <taxon>Actinopterygii</taxon>
        <taxon>Neopterygii</taxon>
        <taxon>Teleostei</taxon>
        <taxon>Neoteleostei</taxon>
        <taxon>Acanthomorphata</taxon>
        <taxon>Ovalentaria</taxon>
        <taxon>Atherinomorphae</taxon>
        <taxon>Cyprinodontiformes</taxon>
        <taxon>Goodeidae</taxon>
        <taxon>Goodea</taxon>
    </lineage>
</organism>
<reference evidence="2 3" key="1">
    <citation type="submission" date="2021-06" db="EMBL/GenBank/DDBJ databases">
        <authorList>
            <person name="Palmer J.M."/>
        </authorList>
    </citation>
    <scope>NUCLEOTIDE SEQUENCE [LARGE SCALE GENOMIC DNA]</scope>
    <source>
        <strain evidence="2 3">GA_2019</strain>
        <tissue evidence="2">Muscle</tissue>
    </source>
</reference>
<feature type="region of interest" description="Disordered" evidence="1">
    <location>
        <begin position="93"/>
        <end position="142"/>
    </location>
</feature>
<dbReference type="Proteomes" id="UP001476798">
    <property type="component" value="Unassembled WGS sequence"/>
</dbReference>
<keyword evidence="3" id="KW-1185">Reference proteome</keyword>
<sequence length="142" mass="15633">MGDGSVRFPDFGLFFSHLNWAETRFSVLDMEGSHCCMDRGAVLQADDGHDLCSKRRGETTVSVPPSRRMPAMSEQCLASRVEQLSMELMEMKSLLQTRQSDASPPADGLSFPPMPDLSADEDVFSPAASASHFRDEDEVQSS</sequence>
<evidence type="ECO:0000256" key="1">
    <source>
        <dbReference type="SAM" id="MobiDB-lite"/>
    </source>
</evidence>